<dbReference type="Proteomes" id="UP001210925">
    <property type="component" value="Unassembled WGS sequence"/>
</dbReference>
<evidence type="ECO:0000313" key="2">
    <source>
        <dbReference type="Proteomes" id="UP001210925"/>
    </source>
</evidence>
<dbReference type="PANTHER" id="PTHR42858">
    <property type="entry name" value="AMINOTRANSFERASE"/>
    <property type="match status" value="1"/>
</dbReference>
<keyword evidence="2" id="KW-1185">Reference proteome</keyword>
<dbReference type="Gene3D" id="3.90.1150.10">
    <property type="entry name" value="Aspartate Aminotransferase, domain 1"/>
    <property type="match status" value="1"/>
</dbReference>
<accession>A0AAD5UMH9</accession>
<organism evidence="1 2">
    <name type="scientific">Boothiomyces macroporosus</name>
    <dbReference type="NCBI Taxonomy" id="261099"/>
    <lineage>
        <taxon>Eukaryota</taxon>
        <taxon>Fungi</taxon>
        <taxon>Fungi incertae sedis</taxon>
        <taxon>Chytridiomycota</taxon>
        <taxon>Chytridiomycota incertae sedis</taxon>
        <taxon>Chytridiomycetes</taxon>
        <taxon>Rhizophydiales</taxon>
        <taxon>Terramycetaceae</taxon>
        <taxon>Boothiomyces</taxon>
    </lineage>
</organism>
<protein>
    <recommendedName>
        <fullName evidence="3">Aminotransferase class I/classII domain-containing protein</fullName>
    </recommendedName>
</protein>
<gene>
    <name evidence="1" type="ORF">HK103_002100</name>
</gene>
<proteinExistence type="predicted"/>
<reference evidence="1" key="1">
    <citation type="submission" date="2020-05" db="EMBL/GenBank/DDBJ databases">
        <title>Phylogenomic resolution of chytrid fungi.</title>
        <authorList>
            <person name="Stajich J.E."/>
            <person name="Amses K."/>
            <person name="Simmons R."/>
            <person name="Seto K."/>
            <person name="Myers J."/>
            <person name="Bonds A."/>
            <person name="Quandt C.A."/>
            <person name="Barry K."/>
            <person name="Liu P."/>
            <person name="Grigoriev I."/>
            <person name="Longcore J.E."/>
            <person name="James T.Y."/>
        </authorList>
    </citation>
    <scope>NUCLEOTIDE SEQUENCE</scope>
    <source>
        <strain evidence="1">PLAUS21</strain>
    </source>
</reference>
<evidence type="ECO:0000313" key="1">
    <source>
        <dbReference type="EMBL" id="KAJ3259547.1"/>
    </source>
</evidence>
<evidence type="ECO:0008006" key="3">
    <source>
        <dbReference type="Google" id="ProtNLM"/>
    </source>
</evidence>
<dbReference type="EMBL" id="JADGKB010000017">
    <property type="protein sequence ID" value="KAJ3259547.1"/>
    <property type="molecule type" value="Genomic_DNA"/>
</dbReference>
<dbReference type="InterPro" id="IPR015422">
    <property type="entry name" value="PyrdxlP-dep_Trfase_small"/>
</dbReference>
<comment type="caution">
    <text evidence="1">The sequence shown here is derived from an EMBL/GenBank/DDBJ whole genome shotgun (WGS) entry which is preliminary data.</text>
</comment>
<dbReference type="PANTHER" id="PTHR42858:SF1">
    <property type="entry name" value="LD15494P"/>
    <property type="match status" value="1"/>
</dbReference>
<sequence length="139" mass="15756">MGCPNHFMSTVILSSLETKAFQAHLEKLRKAYYQRCLVAISELRKFPKCQFVEPEGGYFIWIKLDLKDGLDTTKILGVLKGDTEIDGIAKERVSFTPGNLCSSNGSHGKYLRISFAMYDKEDLQLGIQRLVRVFESVCN</sequence>
<dbReference type="SUPFAM" id="SSF53383">
    <property type="entry name" value="PLP-dependent transferases"/>
    <property type="match status" value="1"/>
</dbReference>
<dbReference type="InterPro" id="IPR015424">
    <property type="entry name" value="PyrdxlP-dep_Trfase"/>
</dbReference>
<name>A0AAD5UMH9_9FUNG</name>
<dbReference type="AlphaFoldDB" id="A0AAD5UMH9"/>
<dbReference type="GO" id="GO:0047536">
    <property type="term" value="F:2-aminoadipate transaminase activity"/>
    <property type="evidence" value="ECO:0007669"/>
    <property type="project" value="TreeGrafter"/>
</dbReference>